<name>A0A402D5R4_9BACT</name>
<accession>A0A402D5R4</accession>
<dbReference type="EMBL" id="AP025739">
    <property type="protein sequence ID" value="BDI33466.1"/>
    <property type="molecule type" value="Genomic_DNA"/>
</dbReference>
<protein>
    <submittedName>
        <fullName evidence="1">Uncharacterized protein</fullName>
    </submittedName>
</protein>
<evidence type="ECO:0000313" key="1">
    <source>
        <dbReference type="EMBL" id="BDI33466.1"/>
    </source>
</evidence>
<proteinExistence type="predicted"/>
<gene>
    <name evidence="1" type="ORF">CCAX7_55170</name>
</gene>
<organism evidence="1 2">
    <name type="scientific">Capsulimonas corticalis</name>
    <dbReference type="NCBI Taxonomy" id="2219043"/>
    <lineage>
        <taxon>Bacteria</taxon>
        <taxon>Bacillati</taxon>
        <taxon>Armatimonadota</taxon>
        <taxon>Armatimonadia</taxon>
        <taxon>Capsulimonadales</taxon>
        <taxon>Capsulimonadaceae</taxon>
        <taxon>Capsulimonas</taxon>
    </lineage>
</organism>
<dbReference type="Proteomes" id="UP000287394">
    <property type="component" value="Chromosome"/>
</dbReference>
<dbReference type="KEGG" id="ccot:CCAX7_55170"/>
<keyword evidence="2" id="KW-1185">Reference proteome</keyword>
<evidence type="ECO:0000313" key="2">
    <source>
        <dbReference type="Proteomes" id="UP000287394"/>
    </source>
</evidence>
<dbReference type="RefSeq" id="WP_119324790.1">
    <property type="nucleotide sequence ID" value="NZ_AP025739.1"/>
</dbReference>
<dbReference type="AlphaFoldDB" id="A0A402D5R4"/>
<sequence>MGTAAQALGVMVPAGVTEFDADLDLLAILIFHGALTQDEAMEEREALSLRMNAYFADQMNAYFADQMNADGGECDLVLRFSSGHCGTDEEAAAEPFFCELPLAA</sequence>
<reference evidence="1 2" key="1">
    <citation type="journal article" date="2019" name="Int. J. Syst. Evol. Microbiol.">
        <title>Capsulimonas corticalis gen. nov., sp. nov., an aerobic capsulated bacterium, of a novel bacterial order, Capsulimonadales ord. nov., of the class Armatimonadia of the phylum Armatimonadetes.</title>
        <authorList>
            <person name="Li J."/>
            <person name="Kudo C."/>
            <person name="Tonouchi A."/>
        </authorList>
    </citation>
    <scope>NUCLEOTIDE SEQUENCE [LARGE SCALE GENOMIC DNA]</scope>
    <source>
        <strain evidence="1 2">AX-7</strain>
    </source>
</reference>